<evidence type="ECO:0000313" key="10">
    <source>
        <dbReference type="EMBL" id="ACG50085.1"/>
    </source>
</evidence>
<evidence type="ECO:0000256" key="4">
    <source>
        <dbReference type="ARBA" id="ARBA00022692"/>
    </source>
</evidence>
<keyword evidence="4 9" id="KW-0812">Transmembrane</keyword>
<dbReference type="InterPro" id="IPR000549">
    <property type="entry name" value="PSI_PsaG/PsaK"/>
</dbReference>
<dbReference type="GO" id="GO:0016020">
    <property type="term" value="C:membrane"/>
    <property type="evidence" value="ECO:0007669"/>
    <property type="project" value="UniProtKB-SubCell"/>
</dbReference>
<dbReference type="Pfam" id="PF01241">
    <property type="entry name" value="PSI_PSAK"/>
    <property type="match status" value="1"/>
</dbReference>
<evidence type="ECO:0000256" key="2">
    <source>
        <dbReference type="ARBA" id="ARBA00006458"/>
    </source>
</evidence>
<keyword evidence="8 9" id="KW-0472">Membrane</keyword>
<keyword evidence="6 9" id="KW-1133">Transmembrane helix</keyword>
<feature type="transmembrane region" description="Helical" evidence="9">
    <location>
        <begin position="50"/>
        <end position="76"/>
    </location>
</feature>
<dbReference type="EMBL" id="EU926759">
    <property type="protein sequence ID" value="ACG50085.1"/>
    <property type="molecule type" value="Genomic_DNA"/>
</dbReference>
<comment type="similarity">
    <text evidence="2">Belongs to the PsaG/PsaK family.</text>
</comment>
<feature type="transmembrane region" description="Helical" evidence="9">
    <location>
        <begin position="6"/>
        <end position="29"/>
    </location>
</feature>
<evidence type="ECO:0000256" key="9">
    <source>
        <dbReference type="SAM" id="Phobius"/>
    </source>
</evidence>
<reference evidence="10" key="1">
    <citation type="journal article" date="2009" name="Nature">
        <title>Photosystem I gene cassettes are present in marine virus genomes.</title>
        <authorList>
            <person name="Sharon I."/>
            <person name="Alperovitch A."/>
            <person name="Rohwer F."/>
            <person name="Haynes M."/>
            <person name="Glaser F."/>
            <person name="Atamna-Ismaeel N."/>
            <person name="Pinter R.Y."/>
            <person name="Partensky F."/>
            <person name="Koonin E.V."/>
            <person name="Wolf Y.I."/>
            <person name="Nelson N."/>
            <person name="Beja O."/>
        </authorList>
    </citation>
    <scope>NUCLEOTIDE SEQUENCE</scope>
</reference>
<sequence>METYTWTPHVAGIMIICNIIAIAITKNTIGSSSEGLQLPKPKMFGYMNHAGMLVATSFGHILGIGAIQGLASIGYLEWIQYGYH</sequence>
<evidence type="ECO:0000256" key="3">
    <source>
        <dbReference type="ARBA" id="ARBA00022531"/>
    </source>
</evidence>
<dbReference type="Gene3D" id="1.20.860.20">
    <property type="entry name" value="Photosystem I PsaK, reaction centre"/>
    <property type="match status" value="1"/>
</dbReference>
<name>B7T4E2_9VIRU</name>
<keyword evidence="3" id="KW-0602">Photosynthesis</keyword>
<proteinExistence type="inferred from homology"/>
<organism evidence="10">
    <name type="scientific">uncultured virus</name>
    <dbReference type="NCBI Taxonomy" id="340016"/>
    <lineage>
        <taxon>Viruses</taxon>
        <taxon>environmental samples</taxon>
    </lineage>
</organism>
<evidence type="ECO:0000256" key="5">
    <source>
        <dbReference type="ARBA" id="ARBA00022836"/>
    </source>
</evidence>
<keyword evidence="7" id="KW-0793">Thylakoid</keyword>
<dbReference type="GO" id="GO:0015979">
    <property type="term" value="P:photosynthesis"/>
    <property type="evidence" value="ECO:0007669"/>
    <property type="project" value="UniProtKB-KW"/>
</dbReference>
<accession>B7T4E2</accession>
<evidence type="ECO:0000256" key="7">
    <source>
        <dbReference type="ARBA" id="ARBA00023078"/>
    </source>
</evidence>
<gene>
    <name evidence="10" type="primary">psaK</name>
</gene>
<dbReference type="NCBIfam" id="TIGR03049">
    <property type="entry name" value="PS_I_psaK"/>
    <property type="match status" value="1"/>
</dbReference>
<dbReference type="InterPro" id="IPR037101">
    <property type="entry name" value="PSI_PsaK_bact"/>
</dbReference>
<keyword evidence="5" id="KW-0603">Photosystem I</keyword>
<protein>
    <submittedName>
        <fullName evidence="10">PsaK</fullName>
    </submittedName>
</protein>
<evidence type="ECO:0000256" key="1">
    <source>
        <dbReference type="ARBA" id="ARBA00004141"/>
    </source>
</evidence>
<comment type="subcellular location">
    <subcellularLocation>
        <location evidence="1">Membrane</location>
        <topology evidence="1">Multi-pass membrane protein</topology>
    </subcellularLocation>
</comment>
<dbReference type="InterPro" id="IPR035982">
    <property type="entry name" value="PSI_centre_PsaK_sf"/>
</dbReference>
<dbReference type="InterPro" id="IPR017492">
    <property type="entry name" value="PSI_PsaK"/>
</dbReference>
<evidence type="ECO:0000256" key="8">
    <source>
        <dbReference type="ARBA" id="ARBA00023136"/>
    </source>
</evidence>
<evidence type="ECO:0000256" key="6">
    <source>
        <dbReference type="ARBA" id="ARBA00022989"/>
    </source>
</evidence>
<dbReference type="SUPFAM" id="SSF81563">
    <property type="entry name" value="Photosystem I reaction center subunit X, PsaK"/>
    <property type="match status" value="1"/>
</dbReference>